<feature type="repeat" description="RCC1" evidence="2">
    <location>
        <begin position="92"/>
        <end position="144"/>
    </location>
</feature>
<dbReference type="PROSITE" id="PS50097">
    <property type="entry name" value="BTB"/>
    <property type="match status" value="1"/>
</dbReference>
<dbReference type="EMBL" id="CADEPI010000198">
    <property type="protein sequence ID" value="CAB3379994.1"/>
    <property type="molecule type" value="Genomic_DNA"/>
</dbReference>
<accession>A0A8S1DBI8</accession>
<dbReference type="InterPro" id="IPR000210">
    <property type="entry name" value="BTB/POZ_dom"/>
</dbReference>
<dbReference type="Gene3D" id="2.130.10.30">
    <property type="entry name" value="Regulator of chromosome condensation 1/beta-lactamase-inhibitor protein II"/>
    <property type="match status" value="2"/>
</dbReference>
<comment type="caution">
    <text evidence="4">The sequence shown here is derived from an EMBL/GenBank/DDBJ whole genome shotgun (WGS) entry which is preliminary data.</text>
</comment>
<dbReference type="Pfam" id="PF00651">
    <property type="entry name" value="BTB"/>
    <property type="match status" value="1"/>
</dbReference>
<dbReference type="InterPro" id="IPR051625">
    <property type="entry name" value="Signaling_Regulatory_Domain"/>
</dbReference>
<feature type="repeat" description="RCC1" evidence="2">
    <location>
        <begin position="252"/>
        <end position="302"/>
    </location>
</feature>
<dbReference type="PANTHER" id="PTHR22872:SF10">
    <property type="entry name" value="ULTRAVIOLET-B RECEPTOR UVR8"/>
    <property type="match status" value="1"/>
</dbReference>
<organism evidence="4 5">
    <name type="scientific">Cloeon dipterum</name>
    <dbReference type="NCBI Taxonomy" id="197152"/>
    <lineage>
        <taxon>Eukaryota</taxon>
        <taxon>Metazoa</taxon>
        <taxon>Ecdysozoa</taxon>
        <taxon>Arthropoda</taxon>
        <taxon>Hexapoda</taxon>
        <taxon>Insecta</taxon>
        <taxon>Pterygota</taxon>
        <taxon>Palaeoptera</taxon>
        <taxon>Ephemeroptera</taxon>
        <taxon>Pisciforma</taxon>
        <taxon>Baetidae</taxon>
        <taxon>Cloeon</taxon>
    </lineage>
</organism>
<dbReference type="SUPFAM" id="SSF50985">
    <property type="entry name" value="RCC1/BLIP-II"/>
    <property type="match status" value="1"/>
</dbReference>
<protein>
    <recommendedName>
        <fullName evidence="3">BTB domain-containing protein</fullName>
    </recommendedName>
</protein>
<reference evidence="4 5" key="1">
    <citation type="submission" date="2020-04" db="EMBL/GenBank/DDBJ databases">
        <authorList>
            <person name="Alioto T."/>
            <person name="Alioto T."/>
            <person name="Gomez Garrido J."/>
        </authorList>
    </citation>
    <scope>NUCLEOTIDE SEQUENCE [LARGE SCALE GENOMIC DNA]</scope>
</reference>
<evidence type="ECO:0000256" key="2">
    <source>
        <dbReference type="PROSITE-ProRule" id="PRU00235"/>
    </source>
</evidence>
<keyword evidence="5" id="KW-1185">Reference proteome</keyword>
<dbReference type="SMART" id="SM00225">
    <property type="entry name" value="BTB"/>
    <property type="match status" value="1"/>
</dbReference>
<dbReference type="OrthoDB" id="10256179at2759"/>
<evidence type="ECO:0000256" key="1">
    <source>
        <dbReference type="ARBA" id="ARBA00022737"/>
    </source>
</evidence>
<dbReference type="Proteomes" id="UP000494165">
    <property type="component" value="Unassembled WGS sequence"/>
</dbReference>
<feature type="repeat" description="RCC1" evidence="2">
    <location>
        <begin position="198"/>
        <end position="251"/>
    </location>
</feature>
<feature type="repeat" description="RCC1" evidence="2">
    <location>
        <begin position="145"/>
        <end position="197"/>
    </location>
</feature>
<dbReference type="SUPFAM" id="SSF54695">
    <property type="entry name" value="POZ domain"/>
    <property type="match status" value="1"/>
</dbReference>
<dbReference type="InterPro" id="IPR009091">
    <property type="entry name" value="RCC1/BLIP-II"/>
</dbReference>
<evidence type="ECO:0000259" key="3">
    <source>
        <dbReference type="PROSITE" id="PS50097"/>
    </source>
</evidence>
<dbReference type="Gene3D" id="3.30.710.10">
    <property type="entry name" value="Potassium Channel Kv1.1, Chain A"/>
    <property type="match status" value="1"/>
</dbReference>
<dbReference type="Pfam" id="PF00415">
    <property type="entry name" value="RCC1"/>
    <property type="match status" value="4"/>
</dbReference>
<dbReference type="PANTHER" id="PTHR22872">
    <property type="entry name" value="BTK-BINDING PROTEIN-RELATED"/>
    <property type="match status" value="1"/>
</dbReference>
<dbReference type="PROSITE" id="PS50012">
    <property type="entry name" value="RCC1_3"/>
    <property type="match status" value="4"/>
</dbReference>
<gene>
    <name evidence="4" type="ORF">CLODIP_2_CD09101</name>
</gene>
<dbReference type="InterPro" id="IPR011333">
    <property type="entry name" value="SKP1/BTB/POZ_sf"/>
</dbReference>
<keyword evidence="1" id="KW-0677">Repeat</keyword>
<sequence>MSDDSLDEWEIFQELSDELKRKIRLAVVYRGGAIYVTKDDEVFGFGKNLTGFLGTGDKQSRTEHTKIEQLCGQNIQDLQFAYLTFFAISATGSVYAWGKNDNGQLGLGTKKDTWIPTKIEGNLETKRVVQVACSDYHTLVLTSDREVFSFGWNKYGQLGLGHNEDQSLPKKLDFFAAGGVVTAVACLVFSSLALLDSGQVFVWGKNEDGILGHSEDDVEKQNIPRKVPGLEGITITRIVCGLNHALALSNDGKVYSWGWNGSGQLGNGTDENSHEPTLIFGIGGRIRDVASNYNYSVSVAITEADDVIIWGWLNGSQNKSPTKTSFKSLDEVFAKLPILAFTFRPLRLKLNDDPIVEKNTANESPEWLKKYFNDADTADIVFVVEGKKIYAHKTILLMRCAVFRTMFQGNWKESNESEQIIKHHSYDVFFAFLRYFYTNQVDMQPVLALELFALAHFYQMTDLQKESLKIIERGVTVENAASIYDRAILLAAEDLKEFVLNFCMEHMNAVVNSDGFKLLNSDVAKDFVLHAAQQGAFKK</sequence>
<dbReference type="PRINTS" id="PR00633">
    <property type="entry name" value="RCCNDNSATION"/>
</dbReference>
<name>A0A8S1DBI8_9INSE</name>
<evidence type="ECO:0000313" key="5">
    <source>
        <dbReference type="Proteomes" id="UP000494165"/>
    </source>
</evidence>
<dbReference type="AlphaFoldDB" id="A0A8S1DBI8"/>
<dbReference type="InterPro" id="IPR000408">
    <property type="entry name" value="Reg_chr_condens"/>
</dbReference>
<proteinExistence type="predicted"/>
<evidence type="ECO:0000313" key="4">
    <source>
        <dbReference type="EMBL" id="CAB3379994.1"/>
    </source>
</evidence>
<feature type="domain" description="BTB" evidence="3">
    <location>
        <begin position="378"/>
        <end position="445"/>
    </location>
</feature>